<dbReference type="InterPro" id="IPR006274">
    <property type="entry name" value="CarbamoylP_synth_ssu"/>
</dbReference>
<dbReference type="AlphaFoldDB" id="A0A0R2JLS4"/>
<keyword evidence="4 8" id="KW-0547">Nucleotide-binding</keyword>
<dbReference type="Gene3D" id="3.40.50.880">
    <property type="match status" value="1"/>
</dbReference>
<comment type="pathway">
    <text evidence="8">Pyrimidine metabolism; UMP biosynthesis via de novo pathway; (S)-dihydroorotate from bicarbonate: step 1/3.</text>
</comment>
<accession>A0A0R2JLS4</accession>
<organism evidence="10 11">
    <name type="scientific">Weissella kandleri</name>
    <dbReference type="NCBI Taxonomy" id="1616"/>
    <lineage>
        <taxon>Bacteria</taxon>
        <taxon>Bacillati</taxon>
        <taxon>Bacillota</taxon>
        <taxon>Bacilli</taxon>
        <taxon>Lactobacillales</taxon>
        <taxon>Lactobacillaceae</taxon>
        <taxon>Weissella</taxon>
    </lineage>
</organism>
<dbReference type="UniPathway" id="UPA00070">
    <property type="reaction ID" value="UER00115"/>
</dbReference>
<dbReference type="NCBIfam" id="NF009475">
    <property type="entry name" value="PRK12838.1"/>
    <property type="match status" value="1"/>
</dbReference>
<dbReference type="SUPFAM" id="SSF52317">
    <property type="entry name" value="Class I glutamine amidotransferase-like"/>
    <property type="match status" value="1"/>
</dbReference>
<dbReference type="STRING" id="1616.IV73_GL000255"/>
<dbReference type="GO" id="GO:0004088">
    <property type="term" value="F:carbamoyl-phosphate synthase (glutamine-hydrolyzing) activity"/>
    <property type="evidence" value="ECO:0007669"/>
    <property type="project" value="UniProtKB-UniRule"/>
</dbReference>
<dbReference type="Pfam" id="PF00988">
    <property type="entry name" value="CPSase_sm_chain"/>
    <property type="match status" value="1"/>
</dbReference>
<dbReference type="GO" id="GO:0006207">
    <property type="term" value="P:'de novo' pyrimidine nucleobase biosynthetic process"/>
    <property type="evidence" value="ECO:0007669"/>
    <property type="project" value="InterPro"/>
</dbReference>
<feature type="binding site" evidence="8">
    <location>
        <position position="247"/>
    </location>
    <ligand>
        <name>L-glutamine</name>
        <dbReference type="ChEBI" id="CHEBI:58359"/>
    </ligand>
</feature>
<name>A0A0R2JLS4_9LACO</name>
<evidence type="ECO:0000256" key="6">
    <source>
        <dbReference type="ARBA" id="ARBA00022962"/>
    </source>
</evidence>
<dbReference type="PANTHER" id="PTHR43418">
    <property type="entry name" value="MULTIFUNCTIONAL TRYPTOPHAN BIOSYNTHESIS PROTEIN-RELATED"/>
    <property type="match status" value="1"/>
</dbReference>
<comment type="similarity">
    <text evidence="2 8">Belongs to the CarA family.</text>
</comment>
<gene>
    <name evidence="8" type="primary">carA</name>
    <name evidence="10" type="ORF">IV73_GL000255</name>
</gene>
<dbReference type="InterPro" id="IPR029062">
    <property type="entry name" value="Class_I_gatase-like"/>
</dbReference>
<feature type="binding site" evidence="8">
    <location>
        <position position="218"/>
    </location>
    <ligand>
        <name>L-glutamine</name>
        <dbReference type="ChEBI" id="CHEBI:58359"/>
    </ligand>
</feature>
<evidence type="ECO:0000256" key="1">
    <source>
        <dbReference type="ARBA" id="ARBA00005077"/>
    </source>
</evidence>
<feature type="region of interest" description="CPSase" evidence="8">
    <location>
        <begin position="1"/>
        <end position="170"/>
    </location>
</feature>
<evidence type="ECO:0000256" key="4">
    <source>
        <dbReference type="ARBA" id="ARBA00022741"/>
    </source>
</evidence>
<dbReference type="InterPro" id="IPR035686">
    <property type="entry name" value="CPSase_GATase1"/>
</dbReference>
<reference evidence="10 11" key="1">
    <citation type="journal article" date="2015" name="Genome Announc.">
        <title>Expanding the biotechnology potential of lactobacilli through comparative genomics of 213 strains and associated genera.</title>
        <authorList>
            <person name="Sun Z."/>
            <person name="Harris H.M."/>
            <person name="McCann A."/>
            <person name="Guo C."/>
            <person name="Argimon S."/>
            <person name="Zhang W."/>
            <person name="Yang X."/>
            <person name="Jeffery I.B."/>
            <person name="Cooney J.C."/>
            <person name="Kagawa T.F."/>
            <person name="Liu W."/>
            <person name="Song Y."/>
            <person name="Salvetti E."/>
            <person name="Wrobel A."/>
            <person name="Rasinkangas P."/>
            <person name="Parkhill J."/>
            <person name="Rea M.C."/>
            <person name="O'Sullivan O."/>
            <person name="Ritari J."/>
            <person name="Douillard F.P."/>
            <person name="Paul Ross R."/>
            <person name="Yang R."/>
            <person name="Briner A.E."/>
            <person name="Felis G.E."/>
            <person name="de Vos W.M."/>
            <person name="Barrangou R."/>
            <person name="Klaenhammer T.R."/>
            <person name="Caufield P.W."/>
            <person name="Cui Y."/>
            <person name="Zhang H."/>
            <person name="O'Toole P.W."/>
        </authorList>
    </citation>
    <scope>NUCLEOTIDE SEQUENCE [LARGE SCALE GENOMIC DNA]</scope>
    <source>
        <strain evidence="10 11">DSM 20593</strain>
    </source>
</reference>
<evidence type="ECO:0000256" key="2">
    <source>
        <dbReference type="ARBA" id="ARBA00007800"/>
    </source>
</evidence>
<dbReference type="HAMAP" id="MF_01209">
    <property type="entry name" value="CPSase_S_chain"/>
    <property type="match status" value="1"/>
</dbReference>
<comment type="function">
    <text evidence="8">Small subunit of the glutamine-dependent carbamoyl phosphate synthetase (CPSase). CPSase catalyzes the formation of carbamoyl phosphate from the ammonia moiety of glutamine, carbonate, and phosphate donated by ATP, constituting the first step of 2 biosynthetic pathways, one leading to arginine and/or urea and the other to pyrimidine nucleotides. The small subunit (glutamine amidotransferase) binds and cleaves glutamine to supply the large subunit with the substrate ammonia.</text>
</comment>
<evidence type="ECO:0000256" key="3">
    <source>
        <dbReference type="ARBA" id="ARBA00022598"/>
    </source>
</evidence>
<dbReference type="GO" id="GO:0006526">
    <property type="term" value="P:L-arginine biosynthetic process"/>
    <property type="evidence" value="ECO:0007669"/>
    <property type="project" value="UniProtKB-UniRule"/>
</dbReference>
<dbReference type="InterPro" id="IPR002474">
    <property type="entry name" value="CarbamoylP_synth_ssu_N"/>
</dbReference>
<evidence type="ECO:0000259" key="9">
    <source>
        <dbReference type="SMART" id="SM01097"/>
    </source>
</evidence>
<evidence type="ECO:0000313" key="11">
    <source>
        <dbReference type="Proteomes" id="UP000051655"/>
    </source>
</evidence>
<dbReference type="SUPFAM" id="SSF52021">
    <property type="entry name" value="Carbamoyl phosphate synthetase, small subunit N-terminal domain"/>
    <property type="match status" value="1"/>
</dbReference>
<dbReference type="PATRIC" id="fig|1616.3.peg.259"/>
<dbReference type="SMART" id="SM01097">
    <property type="entry name" value="CPSase_sm_chain"/>
    <property type="match status" value="1"/>
</dbReference>
<sequence>MTQRYLILQDQSVYPGEAFGAPATTFGEIVFNTAMSGYQEIITNPIYHNQILMFTTPTIGAAGINHQADEAIVPTIKGVVTREIADVSTNRLQRMSLDAFLKRHNIPGIARIDTRALARHLRQTGTQKASIVDVPDDHAFDQLKAMVLPTNQVAQASTPKAYANPGRGANVIIIDLGLKNGILRNLRDYDANITVLPHDTTLEQVVNLDPDGIVLSSGPGDPHILNEQLLRLIRTVQSEIPLLGIGLGYELFALANGAELEELTFERHGMNHPIREQITGNIIFANQGNGYVINRASLKETALMVTHVDLMDHSVQGVRHRDYPAFGVQFFPDAAPGPIEATDIFAEYMEIVSARRGGSRQWLNEY</sequence>
<comment type="pathway">
    <text evidence="1 8">Amino-acid biosynthesis; L-arginine biosynthesis; carbamoyl phosphate from bicarbonate: step 1/1.</text>
</comment>
<comment type="caution">
    <text evidence="8">Lacks conserved residue(s) required for the propagation of feature annotation.</text>
</comment>
<keyword evidence="3 8" id="KW-0436">Ligase</keyword>
<keyword evidence="11" id="KW-1185">Reference proteome</keyword>
<dbReference type="EMBL" id="JQBP01000001">
    <property type="protein sequence ID" value="KRN75756.1"/>
    <property type="molecule type" value="Genomic_DNA"/>
</dbReference>
<dbReference type="PROSITE" id="PS51273">
    <property type="entry name" value="GATASE_TYPE_1"/>
    <property type="match status" value="1"/>
</dbReference>
<keyword evidence="8" id="KW-0665">Pyrimidine biosynthesis</keyword>
<feature type="binding site" evidence="8">
    <location>
        <position position="220"/>
    </location>
    <ligand>
        <name>L-glutamine</name>
        <dbReference type="ChEBI" id="CHEBI:58359"/>
    </ligand>
</feature>
<dbReference type="OrthoDB" id="9804328at2"/>
<dbReference type="Proteomes" id="UP000051655">
    <property type="component" value="Unassembled WGS sequence"/>
</dbReference>
<comment type="catalytic activity">
    <reaction evidence="8">
        <text>L-glutamine + H2O = L-glutamate + NH4(+)</text>
        <dbReference type="Rhea" id="RHEA:15889"/>
        <dbReference type="ChEBI" id="CHEBI:15377"/>
        <dbReference type="ChEBI" id="CHEBI:28938"/>
        <dbReference type="ChEBI" id="CHEBI:29985"/>
        <dbReference type="ChEBI" id="CHEBI:58359"/>
    </reaction>
</comment>
<keyword evidence="5 8" id="KW-0067">ATP-binding</keyword>
<dbReference type="RefSeq" id="WP_057753915.1">
    <property type="nucleotide sequence ID" value="NZ_JQBP01000001.1"/>
</dbReference>
<dbReference type="PRINTS" id="PR00096">
    <property type="entry name" value="GATASE"/>
</dbReference>
<comment type="catalytic activity">
    <reaction evidence="7 8">
        <text>hydrogencarbonate + L-glutamine + 2 ATP + H2O = carbamoyl phosphate + L-glutamate + 2 ADP + phosphate + 2 H(+)</text>
        <dbReference type="Rhea" id="RHEA:18633"/>
        <dbReference type="ChEBI" id="CHEBI:15377"/>
        <dbReference type="ChEBI" id="CHEBI:15378"/>
        <dbReference type="ChEBI" id="CHEBI:17544"/>
        <dbReference type="ChEBI" id="CHEBI:29985"/>
        <dbReference type="ChEBI" id="CHEBI:30616"/>
        <dbReference type="ChEBI" id="CHEBI:43474"/>
        <dbReference type="ChEBI" id="CHEBI:58228"/>
        <dbReference type="ChEBI" id="CHEBI:58359"/>
        <dbReference type="ChEBI" id="CHEBI:456216"/>
        <dbReference type="EC" id="6.3.5.5"/>
    </reaction>
</comment>
<comment type="subunit">
    <text evidence="8">Composed of two chains; the small (or glutamine) chain promotes the hydrolysis of glutamine to ammonia, which is used by the large (or ammonia) chain to synthesize carbamoyl phosphate. Tetramer of heterodimers (alpha,beta)4.</text>
</comment>
<evidence type="ECO:0000256" key="8">
    <source>
        <dbReference type="HAMAP-Rule" id="MF_01209"/>
    </source>
</evidence>
<protein>
    <recommendedName>
        <fullName evidence="8">Carbamoyl phosphate synthase small chain</fullName>
        <ecNumber evidence="8">6.3.5.5</ecNumber>
    </recommendedName>
    <alternativeName>
        <fullName evidence="8">Carbamoyl phosphate synthetase glutamine chain</fullName>
    </alternativeName>
</protein>
<keyword evidence="6 8" id="KW-0315">Glutamine amidotransferase</keyword>
<dbReference type="PANTHER" id="PTHR43418:SF7">
    <property type="entry name" value="CARBAMOYL-PHOSPHATE SYNTHASE SMALL CHAIN"/>
    <property type="match status" value="1"/>
</dbReference>
<dbReference type="InterPro" id="IPR017926">
    <property type="entry name" value="GATASE"/>
</dbReference>
<dbReference type="InterPro" id="IPR050472">
    <property type="entry name" value="Anth_synth/Amidotransfase"/>
</dbReference>
<comment type="caution">
    <text evidence="10">The sequence shown here is derived from an EMBL/GenBank/DDBJ whole genome shotgun (WGS) entry which is preliminary data.</text>
</comment>
<dbReference type="GO" id="GO:0006541">
    <property type="term" value="P:glutamine metabolic process"/>
    <property type="evidence" value="ECO:0007669"/>
    <property type="project" value="InterPro"/>
</dbReference>
<evidence type="ECO:0000313" key="10">
    <source>
        <dbReference type="EMBL" id="KRN75756.1"/>
    </source>
</evidence>
<dbReference type="PRINTS" id="PR00099">
    <property type="entry name" value="CPSGATASE"/>
</dbReference>
<dbReference type="CDD" id="cd01744">
    <property type="entry name" value="GATase1_CPSase"/>
    <property type="match status" value="1"/>
</dbReference>
<feature type="binding site" evidence="8">
    <location>
        <position position="290"/>
    </location>
    <ligand>
        <name>L-glutamine</name>
        <dbReference type="ChEBI" id="CHEBI:58359"/>
    </ligand>
</feature>
<dbReference type="GO" id="GO:0004359">
    <property type="term" value="F:glutaminase activity"/>
    <property type="evidence" value="ECO:0007669"/>
    <property type="project" value="RHEA"/>
</dbReference>
<dbReference type="Gene3D" id="3.50.30.20">
    <property type="entry name" value="Carbamoyl-phosphate synthase small subunit, N-terminal domain"/>
    <property type="match status" value="1"/>
</dbReference>
<feature type="domain" description="Carbamoyl-phosphate synthase small subunit N-terminal" evidence="9">
    <location>
        <begin position="2"/>
        <end position="132"/>
    </location>
</feature>
<dbReference type="GO" id="GO:0044205">
    <property type="term" value="P:'de novo' UMP biosynthetic process"/>
    <property type="evidence" value="ECO:0007669"/>
    <property type="project" value="UniProtKB-UniRule"/>
</dbReference>
<dbReference type="Pfam" id="PF00117">
    <property type="entry name" value="GATase"/>
    <property type="match status" value="1"/>
</dbReference>
<evidence type="ECO:0000256" key="5">
    <source>
        <dbReference type="ARBA" id="ARBA00022840"/>
    </source>
</evidence>
<keyword evidence="8" id="KW-0028">Amino-acid biosynthesis</keyword>
<proteinExistence type="inferred from homology"/>
<keyword evidence="8" id="KW-0055">Arginine biosynthesis</keyword>
<feature type="active site" evidence="8">
    <location>
        <position position="333"/>
    </location>
</feature>
<dbReference type="NCBIfam" id="TIGR01368">
    <property type="entry name" value="CPSaseIIsmall"/>
    <property type="match status" value="1"/>
</dbReference>
<evidence type="ECO:0000256" key="7">
    <source>
        <dbReference type="ARBA" id="ARBA00048816"/>
    </source>
</evidence>
<dbReference type="EC" id="6.3.5.5" evidence="8"/>
<dbReference type="InterPro" id="IPR036480">
    <property type="entry name" value="CarbP_synth_ssu_N_sf"/>
</dbReference>
<feature type="binding site" evidence="8">
    <location>
        <position position="291"/>
    </location>
    <ligand>
        <name>L-glutamine</name>
        <dbReference type="ChEBI" id="CHEBI:58359"/>
    </ligand>
</feature>
<dbReference type="UniPathway" id="UPA00068">
    <property type="reaction ID" value="UER00171"/>
</dbReference>
<dbReference type="GO" id="GO:0005524">
    <property type="term" value="F:ATP binding"/>
    <property type="evidence" value="ECO:0007669"/>
    <property type="project" value="UniProtKB-UniRule"/>
</dbReference>